<dbReference type="Gene3D" id="3.40.50.2300">
    <property type="match status" value="1"/>
</dbReference>
<organism evidence="10 11">
    <name type="scientific">Candidatus Nitronereus thalassa</name>
    <dbReference type="NCBI Taxonomy" id="3020898"/>
    <lineage>
        <taxon>Bacteria</taxon>
        <taxon>Pseudomonadati</taxon>
        <taxon>Nitrospirota</taxon>
        <taxon>Nitrospiria</taxon>
        <taxon>Nitrospirales</taxon>
        <taxon>Nitrospiraceae</taxon>
        <taxon>Candidatus Nitronereus</taxon>
    </lineage>
</organism>
<dbReference type="Pfam" id="PF00072">
    <property type="entry name" value="Response_reg"/>
    <property type="match status" value="1"/>
</dbReference>
<dbReference type="Proteomes" id="UP001250932">
    <property type="component" value="Unassembled WGS sequence"/>
</dbReference>
<dbReference type="InterPro" id="IPR004358">
    <property type="entry name" value="Sig_transdc_His_kin-like_C"/>
</dbReference>
<dbReference type="InterPro" id="IPR005467">
    <property type="entry name" value="His_kinase_dom"/>
</dbReference>
<protein>
    <recommendedName>
        <fullName evidence="2">histidine kinase</fullName>
        <ecNumber evidence="2">2.7.13.3</ecNumber>
    </recommendedName>
</protein>
<dbReference type="SUPFAM" id="SSF55874">
    <property type="entry name" value="ATPase domain of HSP90 chaperone/DNA topoisomerase II/histidine kinase"/>
    <property type="match status" value="1"/>
</dbReference>
<dbReference type="InterPro" id="IPR036890">
    <property type="entry name" value="HATPase_C_sf"/>
</dbReference>
<feature type="domain" description="Histidine kinase" evidence="8">
    <location>
        <begin position="220"/>
        <end position="442"/>
    </location>
</feature>
<comment type="caution">
    <text evidence="10">The sequence shown here is derived from an EMBL/GenBank/DDBJ whole genome shotgun (WGS) entry which is preliminary data.</text>
</comment>
<sequence length="463" mass="51700">MLPARRTKPNWHPARNHHRGIWFVKTPTWIETKGIDRTLMSASLAKTLPDQAIPTREENSSKDFIRILLVEDDEDDYILTRDALAEISSPLCSLDWAPTFETGLDLVNQDRHDLYLFDYRLGVRTGLELLRQGIAQGCDSPIILLTGSGGELVAAEALRLGAADYMTKNLMTTKSLHRAITNALEKSQLRQTLADHQHRLEHSNQVLTKQNQEIQRFYHTLAHELKTPLTAAREFTAIMLDELAGPLTPEQREYLQISQECLGQITNQVNDLLDITRLDTGKLSINCQQEDMGLLLSHAVTAMNTSAQHKSVAIALSVQPNPLIAWIDHFRMTQVITNLLNNAIKFTPPGGTITLSACEDPDKPENLRISVQDSGCGIAPEHLDHIFDRLYQVEEGHARKEGGLGLGLTISREIVILHGGQINVQSQMGHGTKFTLTLPKNRTNPISHRLNQGVSREVQNTAC</sequence>
<dbReference type="Gene3D" id="3.30.565.10">
    <property type="entry name" value="Histidine kinase-like ATPase, C-terminal domain"/>
    <property type="match status" value="1"/>
</dbReference>
<evidence type="ECO:0000256" key="4">
    <source>
        <dbReference type="ARBA" id="ARBA00022679"/>
    </source>
</evidence>
<dbReference type="PANTHER" id="PTHR43711:SF31">
    <property type="entry name" value="HISTIDINE KINASE"/>
    <property type="match status" value="1"/>
</dbReference>
<dbReference type="Gene3D" id="1.10.287.130">
    <property type="match status" value="1"/>
</dbReference>
<dbReference type="InterPro" id="IPR011006">
    <property type="entry name" value="CheY-like_superfamily"/>
</dbReference>
<reference evidence="10 11" key="1">
    <citation type="journal article" date="2023" name="ISME J.">
        <title>Cultivation and genomic characterization of novel and ubiquitous marine nitrite-oxidizing bacteria from the Nitrospirales.</title>
        <authorList>
            <person name="Mueller A.J."/>
            <person name="Daebeler A."/>
            <person name="Herbold C.W."/>
            <person name="Kirkegaard R.H."/>
            <person name="Daims H."/>
        </authorList>
    </citation>
    <scope>NUCLEOTIDE SEQUENCE [LARGE SCALE GENOMIC DNA]</scope>
    <source>
        <strain evidence="10 11">EB</strain>
    </source>
</reference>
<dbReference type="EMBL" id="JAQOUE010000001">
    <property type="protein sequence ID" value="MDT7043639.1"/>
    <property type="molecule type" value="Genomic_DNA"/>
</dbReference>
<evidence type="ECO:0000259" key="9">
    <source>
        <dbReference type="PROSITE" id="PS50110"/>
    </source>
</evidence>
<keyword evidence="11" id="KW-1185">Reference proteome</keyword>
<proteinExistence type="predicted"/>
<evidence type="ECO:0000256" key="1">
    <source>
        <dbReference type="ARBA" id="ARBA00000085"/>
    </source>
</evidence>
<evidence type="ECO:0000256" key="2">
    <source>
        <dbReference type="ARBA" id="ARBA00012438"/>
    </source>
</evidence>
<dbReference type="CDD" id="cd00082">
    <property type="entry name" value="HisKA"/>
    <property type="match status" value="1"/>
</dbReference>
<accession>A0ABU3KB50</accession>
<keyword evidence="5 10" id="KW-0418">Kinase</keyword>
<dbReference type="PANTHER" id="PTHR43711">
    <property type="entry name" value="TWO-COMPONENT HISTIDINE KINASE"/>
    <property type="match status" value="1"/>
</dbReference>
<evidence type="ECO:0000256" key="6">
    <source>
        <dbReference type="ARBA" id="ARBA00023012"/>
    </source>
</evidence>
<dbReference type="PROSITE" id="PS50110">
    <property type="entry name" value="RESPONSE_REGULATORY"/>
    <property type="match status" value="1"/>
</dbReference>
<comment type="catalytic activity">
    <reaction evidence="1">
        <text>ATP + protein L-histidine = ADP + protein N-phospho-L-histidine.</text>
        <dbReference type="EC" id="2.7.13.3"/>
    </reaction>
</comment>
<feature type="modified residue" description="4-aspartylphosphate" evidence="7">
    <location>
        <position position="118"/>
    </location>
</feature>
<keyword evidence="6" id="KW-0902">Two-component regulatory system</keyword>
<evidence type="ECO:0000313" key="11">
    <source>
        <dbReference type="Proteomes" id="UP001250932"/>
    </source>
</evidence>
<keyword evidence="4" id="KW-0808">Transferase</keyword>
<dbReference type="SUPFAM" id="SSF52172">
    <property type="entry name" value="CheY-like"/>
    <property type="match status" value="1"/>
</dbReference>
<dbReference type="EC" id="2.7.13.3" evidence="2"/>
<evidence type="ECO:0000256" key="7">
    <source>
        <dbReference type="PROSITE-ProRule" id="PRU00169"/>
    </source>
</evidence>
<dbReference type="Pfam" id="PF00512">
    <property type="entry name" value="HisKA"/>
    <property type="match status" value="1"/>
</dbReference>
<dbReference type="SMART" id="SM00388">
    <property type="entry name" value="HisKA"/>
    <property type="match status" value="1"/>
</dbReference>
<dbReference type="InterPro" id="IPR001789">
    <property type="entry name" value="Sig_transdc_resp-reg_receiver"/>
</dbReference>
<dbReference type="InterPro" id="IPR003594">
    <property type="entry name" value="HATPase_dom"/>
</dbReference>
<dbReference type="InterPro" id="IPR050736">
    <property type="entry name" value="Sensor_HK_Regulatory"/>
</dbReference>
<feature type="domain" description="Response regulatory" evidence="9">
    <location>
        <begin position="66"/>
        <end position="183"/>
    </location>
</feature>
<dbReference type="SMART" id="SM00448">
    <property type="entry name" value="REC"/>
    <property type="match status" value="1"/>
</dbReference>
<dbReference type="Pfam" id="PF02518">
    <property type="entry name" value="HATPase_c"/>
    <property type="match status" value="1"/>
</dbReference>
<evidence type="ECO:0000313" key="10">
    <source>
        <dbReference type="EMBL" id="MDT7043639.1"/>
    </source>
</evidence>
<dbReference type="InterPro" id="IPR003661">
    <property type="entry name" value="HisK_dim/P_dom"/>
</dbReference>
<dbReference type="PRINTS" id="PR00344">
    <property type="entry name" value="BCTRLSENSOR"/>
</dbReference>
<name>A0ABU3KB50_9BACT</name>
<gene>
    <name evidence="10" type="ORF">PPG34_14875</name>
</gene>
<dbReference type="SMART" id="SM00387">
    <property type="entry name" value="HATPase_c"/>
    <property type="match status" value="1"/>
</dbReference>
<dbReference type="CDD" id="cd16922">
    <property type="entry name" value="HATPase_EvgS-ArcB-TorS-like"/>
    <property type="match status" value="1"/>
</dbReference>
<dbReference type="CDD" id="cd00156">
    <property type="entry name" value="REC"/>
    <property type="match status" value="1"/>
</dbReference>
<dbReference type="GO" id="GO:0016301">
    <property type="term" value="F:kinase activity"/>
    <property type="evidence" value="ECO:0007669"/>
    <property type="project" value="UniProtKB-KW"/>
</dbReference>
<dbReference type="PROSITE" id="PS50109">
    <property type="entry name" value="HIS_KIN"/>
    <property type="match status" value="1"/>
</dbReference>
<keyword evidence="3 7" id="KW-0597">Phosphoprotein</keyword>
<evidence type="ECO:0000256" key="5">
    <source>
        <dbReference type="ARBA" id="ARBA00022777"/>
    </source>
</evidence>
<dbReference type="RefSeq" id="WP_313834205.1">
    <property type="nucleotide sequence ID" value="NZ_JAQOUE010000001.1"/>
</dbReference>
<evidence type="ECO:0000259" key="8">
    <source>
        <dbReference type="PROSITE" id="PS50109"/>
    </source>
</evidence>
<evidence type="ECO:0000256" key="3">
    <source>
        <dbReference type="ARBA" id="ARBA00022553"/>
    </source>
</evidence>